<dbReference type="KEGG" id="mbrn:90967468"/>
<feature type="region of interest" description="Disordered" evidence="1">
    <location>
        <begin position="1"/>
        <end position="37"/>
    </location>
</feature>
<accession>A0A7D5URZ4</accession>
<proteinExistence type="predicted"/>
<dbReference type="EMBL" id="CP058932">
    <property type="protein sequence ID" value="QLI64532.1"/>
    <property type="molecule type" value="Genomic_DNA"/>
</dbReference>
<reference evidence="2 3" key="1">
    <citation type="submission" date="2020-07" db="EMBL/GenBank/DDBJ databases">
        <title>Telomere length de novo assembly of all 7 chromosomes of the fungus, Metarhizium brunneum, using a novel assembly pipeline.</title>
        <authorList>
            <person name="Saud z."/>
            <person name="Kortsinoglou A."/>
            <person name="Kouvelis V.N."/>
            <person name="Butt T.M."/>
        </authorList>
    </citation>
    <scope>NUCLEOTIDE SEQUENCE [LARGE SCALE GENOMIC DNA]</scope>
    <source>
        <strain evidence="2 3">4556</strain>
    </source>
</reference>
<protein>
    <submittedName>
        <fullName evidence="2">Uncharacterized protein</fullName>
    </submittedName>
</protein>
<evidence type="ECO:0000313" key="2">
    <source>
        <dbReference type="EMBL" id="QLI64532.1"/>
    </source>
</evidence>
<organism evidence="2 3">
    <name type="scientific">Metarhizium brunneum</name>
    <dbReference type="NCBI Taxonomy" id="500148"/>
    <lineage>
        <taxon>Eukaryota</taxon>
        <taxon>Fungi</taxon>
        <taxon>Dikarya</taxon>
        <taxon>Ascomycota</taxon>
        <taxon>Pezizomycotina</taxon>
        <taxon>Sordariomycetes</taxon>
        <taxon>Hypocreomycetidae</taxon>
        <taxon>Hypocreales</taxon>
        <taxon>Clavicipitaceae</taxon>
        <taxon>Metarhizium</taxon>
    </lineage>
</organism>
<gene>
    <name evidence="2" type="ORF">G6M90_00g016800</name>
</gene>
<evidence type="ECO:0000256" key="1">
    <source>
        <dbReference type="SAM" id="MobiDB-lite"/>
    </source>
</evidence>
<name>A0A7D5URZ4_9HYPO</name>
<dbReference type="OrthoDB" id="10554760at2759"/>
<sequence>MFEGQPQSSPRAACDTSSTRGGMRVSSTEQNPPALPRDQVQNATLVRAFNLATDQVTVNTGLKLELDKWKRVQVEIKQAFAVPISDSLREQISNKALAMAGMRAKTAKEEESKRRQFVGIINQ</sequence>
<feature type="compositionally biased region" description="Polar residues" evidence="1">
    <location>
        <begin position="1"/>
        <end position="31"/>
    </location>
</feature>
<dbReference type="RefSeq" id="XP_065985784.1">
    <property type="nucleotide sequence ID" value="XM_066129788.1"/>
</dbReference>
<dbReference type="AlphaFoldDB" id="A0A7D5URZ4"/>
<dbReference type="Proteomes" id="UP000510686">
    <property type="component" value="Chromosome 1"/>
</dbReference>
<keyword evidence="3" id="KW-1185">Reference proteome</keyword>
<dbReference type="GeneID" id="90967468"/>
<evidence type="ECO:0000313" key="3">
    <source>
        <dbReference type="Proteomes" id="UP000510686"/>
    </source>
</evidence>